<dbReference type="InterPro" id="IPR007055">
    <property type="entry name" value="BON_dom"/>
</dbReference>
<feature type="domain" description="BON" evidence="1">
    <location>
        <begin position="136"/>
        <end position="204"/>
    </location>
</feature>
<name>A0A9J6PIL9_9PROT</name>
<dbReference type="Pfam" id="PF04972">
    <property type="entry name" value="BON"/>
    <property type="match status" value="2"/>
</dbReference>
<dbReference type="EMBL" id="JAMZFT010000002">
    <property type="protein sequence ID" value="MCP1336399.1"/>
    <property type="molecule type" value="Genomic_DNA"/>
</dbReference>
<dbReference type="Gene3D" id="3.30.1340.30">
    <property type="match status" value="1"/>
</dbReference>
<sequence length="218" mass="23249">MTETGRARRIRHTLALLALPLLLAGTSLLGGCAPVVFGGAAAGGVAVAQERTVGDAFDDTRIKLELNGKLLESPREGVFSGVEIEVVEGRVLLAGSVPLPEDRIEVARMAWTTPGVKNVINEIQVGDSSGIVDFAKDAWITAQLRTKLLFDENVRSINYTVETVNGTVYLIGISRSPEEEARVTGHASRIAGVQKVVSYVVPVDDPSRQPQPVARPQG</sequence>
<dbReference type="PANTHER" id="PTHR34606:SF15">
    <property type="entry name" value="BON DOMAIN-CONTAINING PROTEIN"/>
    <property type="match status" value="1"/>
</dbReference>
<reference evidence="2" key="1">
    <citation type="submission" date="2022-06" db="EMBL/GenBank/DDBJ databases">
        <title>Isolation and Genomics of Futiania mangrovii gen. nov., sp. nov., a Rare and Metabolically-versatile member in the Class Alphaproteobacteria.</title>
        <authorList>
            <person name="Liu L."/>
            <person name="Huang W.-C."/>
            <person name="Pan J."/>
            <person name="Li J."/>
            <person name="Huang Y."/>
            <person name="Du H."/>
            <person name="Liu Y."/>
            <person name="Li M."/>
        </authorList>
    </citation>
    <scope>NUCLEOTIDE SEQUENCE</scope>
    <source>
        <strain evidence="2">FT118</strain>
    </source>
</reference>
<evidence type="ECO:0000313" key="3">
    <source>
        <dbReference type="Proteomes" id="UP001055804"/>
    </source>
</evidence>
<dbReference type="RefSeq" id="WP_269332360.1">
    <property type="nucleotide sequence ID" value="NZ_JAMZFT010000002.1"/>
</dbReference>
<dbReference type="AlphaFoldDB" id="A0A9J6PIL9"/>
<feature type="domain" description="BON" evidence="1">
    <location>
        <begin position="58"/>
        <end position="127"/>
    </location>
</feature>
<evidence type="ECO:0000259" key="1">
    <source>
        <dbReference type="PROSITE" id="PS50914"/>
    </source>
</evidence>
<keyword evidence="3" id="KW-1185">Reference proteome</keyword>
<dbReference type="Proteomes" id="UP001055804">
    <property type="component" value="Unassembled WGS sequence"/>
</dbReference>
<proteinExistence type="predicted"/>
<evidence type="ECO:0000313" key="2">
    <source>
        <dbReference type="EMBL" id="MCP1336399.1"/>
    </source>
</evidence>
<dbReference type="PROSITE" id="PS51257">
    <property type="entry name" value="PROKAR_LIPOPROTEIN"/>
    <property type="match status" value="1"/>
</dbReference>
<dbReference type="InterPro" id="IPR051686">
    <property type="entry name" value="Lipoprotein_DolP"/>
</dbReference>
<comment type="caution">
    <text evidence="2">The sequence shown here is derived from an EMBL/GenBank/DDBJ whole genome shotgun (WGS) entry which is preliminary data.</text>
</comment>
<gene>
    <name evidence="2" type="ORF">NJQ99_08280</name>
</gene>
<dbReference type="PANTHER" id="PTHR34606">
    <property type="entry name" value="BON DOMAIN-CONTAINING PROTEIN"/>
    <property type="match status" value="1"/>
</dbReference>
<protein>
    <submittedName>
        <fullName evidence="2">BON domain-containing protein</fullName>
    </submittedName>
</protein>
<organism evidence="2 3">
    <name type="scientific">Futiania mangrovi</name>
    <dbReference type="NCBI Taxonomy" id="2959716"/>
    <lineage>
        <taxon>Bacteria</taxon>
        <taxon>Pseudomonadati</taxon>
        <taxon>Pseudomonadota</taxon>
        <taxon>Alphaproteobacteria</taxon>
        <taxon>Futianiales</taxon>
        <taxon>Futianiaceae</taxon>
        <taxon>Futiania</taxon>
    </lineage>
</organism>
<dbReference type="PROSITE" id="PS50914">
    <property type="entry name" value="BON"/>
    <property type="match status" value="2"/>
</dbReference>
<accession>A0A9J6PIL9</accession>